<dbReference type="NCBIfam" id="TIGR03025">
    <property type="entry name" value="EPS_sugtrans"/>
    <property type="match status" value="1"/>
</dbReference>
<dbReference type="Proteomes" id="UP000176639">
    <property type="component" value="Unassembled WGS sequence"/>
</dbReference>
<feature type="transmembrane region" description="Helical" evidence="7">
    <location>
        <begin position="117"/>
        <end position="134"/>
    </location>
</feature>
<keyword evidence="3" id="KW-0808">Transferase</keyword>
<gene>
    <name evidence="9" type="ORF">A2Z10_03170</name>
</gene>
<name>A0A1F5AYM2_9BACT</name>
<keyword evidence="6 7" id="KW-0472">Membrane</keyword>
<evidence type="ECO:0000256" key="1">
    <source>
        <dbReference type="ARBA" id="ARBA00004141"/>
    </source>
</evidence>
<dbReference type="GO" id="GO:0016020">
    <property type="term" value="C:membrane"/>
    <property type="evidence" value="ECO:0007669"/>
    <property type="project" value="UniProtKB-SubCell"/>
</dbReference>
<comment type="caution">
    <text evidence="9">The sequence shown here is derived from an EMBL/GenBank/DDBJ whole genome shotgun (WGS) entry which is preliminary data.</text>
</comment>
<dbReference type="InterPro" id="IPR017475">
    <property type="entry name" value="EPS_sugar_tfrase"/>
</dbReference>
<feature type="transmembrane region" description="Helical" evidence="7">
    <location>
        <begin position="85"/>
        <end position="105"/>
    </location>
</feature>
<evidence type="ECO:0000313" key="9">
    <source>
        <dbReference type="EMBL" id="OGD23490.1"/>
    </source>
</evidence>
<comment type="subcellular location">
    <subcellularLocation>
        <location evidence="1">Membrane</location>
        <topology evidence="1">Multi-pass membrane protein</topology>
    </subcellularLocation>
</comment>
<evidence type="ECO:0000256" key="2">
    <source>
        <dbReference type="ARBA" id="ARBA00006464"/>
    </source>
</evidence>
<keyword evidence="4 7" id="KW-0812">Transmembrane</keyword>
<dbReference type="InterPro" id="IPR003362">
    <property type="entry name" value="Bact_transf"/>
</dbReference>
<evidence type="ECO:0000256" key="6">
    <source>
        <dbReference type="ARBA" id="ARBA00023136"/>
    </source>
</evidence>
<feature type="domain" description="Bacterial sugar transferase" evidence="8">
    <location>
        <begin position="268"/>
        <end position="456"/>
    </location>
</feature>
<dbReference type="EMBL" id="MEYI01000038">
    <property type="protein sequence ID" value="OGD23490.1"/>
    <property type="molecule type" value="Genomic_DNA"/>
</dbReference>
<evidence type="ECO:0000256" key="7">
    <source>
        <dbReference type="SAM" id="Phobius"/>
    </source>
</evidence>
<protein>
    <recommendedName>
        <fullName evidence="8">Bacterial sugar transferase domain-containing protein</fullName>
    </recommendedName>
</protein>
<evidence type="ECO:0000256" key="4">
    <source>
        <dbReference type="ARBA" id="ARBA00022692"/>
    </source>
</evidence>
<dbReference type="Pfam" id="PF02397">
    <property type="entry name" value="Bac_transf"/>
    <property type="match status" value="1"/>
</dbReference>
<dbReference type="GO" id="GO:0016780">
    <property type="term" value="F:phosphotransferase activity, for other substituted phosphate groups"/>
    <property type="evidence" value="ECO:0007669"/>
    <property type="project" value="TreeGrafter"/>
</dbReference>
<feature type="transmembrane region" description="Helical" evidence="7">
    <location>
        <begin position="53"/>
        <end position="73"/>
    </location>
</feature>
<feature type="transmembrane region" description="Helical" evidence="7">
    <location>
        <begin position="270"/>
        <end position="291"/>
    </location>
</feature>
<organism evidence="9 10">
    <name type="scientific">Candidatus Azambacteria bacterium RBG_16_47_10</name>
    <dbReference type="NCBI Taxonomy" id="1797292"/>
    <lineage>
        <taxon>Bacteria</taxon>
        <taxon>Candidatus Azamiibacteriota</taxon>
    </lineage>
</organism>
<dbReference type="AlphaFoldDB" id="A0A1F5AYM2"/>
<evidence type="ECO:0000256" key="5">
    <source>
        <dbReference type="ARBA" id="ARBA00022989"/>
    </source>
</evidence>
<sequence>MKKTALLFAVILVPLDFLMLLAAGLSAYFLRTSTLITQYRPVLFHLNLPLERFIFILLFLIPFWIVIFALTGLYRVKKGDILHEFFQITAAVSFAMMSVIIYIFIQREWFDSRFIVLAVWVLSIGYVFLGRLLLRGIERYCIARYHFGSQRVLIIGNNDVSNILAREIERNPSRGYRVVELIATLDFAAIRNAIKTKSIDTVFVGQADYAEEGIVELAEFCRDQHLNFHFAPTLFQALTTNVDVDVIGGIPFIEVKHTALDGWGRVVKRVLDFTGAGIGLVIVAPLFAVIATCIKIDSSGPVFVRLDRITLGRKFSMFKFRSMVDNAHVLKAQLREYNERKDGGPLFKMHNDPRITRLGRFLRKTRIDELPQLMNVLRGEMSLVGPRPHEPGEIAQYERHHKKLLVMRAGITGMAQISGSSELPFEEEVKLDTYYIENWSLVLDIKILFRTMVLVFYDRSAC</sequence>
<dbReference type="PANTHER" id="PTHR30576:SF10">
    <property type="entry name" value="SLL5057 PROTEIN"/>
    <property type="match status" value="1"/>
</dbReference>
<accession>A0A1F5AYM2</accession>
<dbReference type="PANTHER" id="PTHR30576">
    <property type="entry name" value="COLANIC BIOSYNTHESIS UDP-GLUCOSE LIPID CARRIER TRANSFERASE"/>
    <property type="match status" value="1"/>
</dbReference>
<proteinExistence type="inferred from homology"/>
<evidence type="ECO:0000259" key="8">
    <source>
        <dbReference type="Pfam" id="PF02397"/>
    </source>
</evidence>
<reference evidence="9 10" key="1">
    <citation type="journal article" date="2016" name="Nat. Commun.">
        <title>Thousands of microbial genomes shed light on interconnected biogeochemical processes in an aquifer system.</title>
        <authorList>
            <person name="Anantharaman K."/>
            <person name="Brown C.T."/>
            <person name="Hug L.A."/>
            <person name="Sharon I."/>
            <person name="Castelle C.J."/>
            <person name="Probst A.J."/>
            <person name="Thomas B.C."/>
            <person name="Singh A."/>
            <person name="Wilkins M.J."/>
            <person name="Karaoz U."/>
            <person name="Brodie E.L."/>
            <person name="Williams K.H."/>
            <person name="Hubbard S.S."/>
            <person name="Banfield J.F."/>
        </authorList>
    </citation>
    <scope>NUCLEOTIDE SEQUENCE [LARGE SCALE GENOMIC DNA]</scope>
</reference>
<comment type="similarity">
    <text evidence="2">Belongs to the bacterial sugar transferase family.</text>
</comment>
<keyword evidence="5 7" id="KW-1133">Transmembrane helix</keyword>
<evidence type="ECO:0000256" key="3">
    <source>
        <dbReference type="ARBA" id="ARBA00022679"/>
    </source>
</evidence>
<evidence type="ECO:0000313" key="10">
    <source>
        <dbReference type="Proteomes" id="UP000176639"/>
    </source>
</evidence>